<accession>A0AAW8FUN5</accession>
<sequence>MSAFAVQKALALDEVPAALGELAGRHVRSKLVHVFR</sequence>
<comment type="caution">
    <text evidence="1">The sequence shown here is derived from an EMBL/GenBank/DDBJ whole genome shotgun (WGS) entry which is preliminary data.</text>
</comment>
<organism evidence="1 2">
    <name type="scientific">Streptomyces canus</name>
    <dbReference type="NCBI Taxonomy" id="58343"/>
    <lineage>
        <taxon>Bacteria</taxon>
        <taxon>Bacillati</taxon>
        <taxon>Actinomycetota</taxon>
        <taxon>Actinomycetes</taxon>
        <taxon>Kitasatosporales</taxon>
        <taxon>Streptomycetaceae</taxon>
        <taxon>Streptomyces</taxon>
        <taxon>Streptomyces aurantiacus group</taxon>
    </lineage>
</organism>
<protein>
    <submittedName>
        <fullName evidence="1">Uncharacterized protein</fullName>
    </submittedName>
</protein>
<reference evidence="1" key="1">
    <citation type="submission" date="2023-07" db="EMBL/GenBank/DDBJ databases">
        <title>Comparative genomics of wheat-associated soil bacteria to identify genetic determinants of phenazine resistance.</title>
        <authorList>
            <person name="Mouncey N."/>
        </authorList>
    </citation>
    <scope>NUCLEOTIDE SEQUENCE</scope>
    <source>
        <strain evidence="1">V4I22</strain>
    </source>
</reference>
<evidence type="ECO:0000313" key="2">
    <source>
        <dbReference type="Proteomes" id="UP001234216"/>
    </source>
</evidence>
<dbReference type="EMBL" id="JAUSZV010000006">
    <property type="protein sequence ID" value="MDQ0913512.1"/>
    <property type="molecule type" value="Genomic_DNA"/>
</dbReference>
<gene>
    <name evidence="1" type="ORF">QFZ22_009584</name>
</gene>
<evidence type="ECO:0000313" key="1">
    <source>
        <dbReference type="EMBL" id="MDQ0913512.1"/>
    </source>
</evidence>
<dbReference type="Proteomes" id="UP001234216">
    <property type="component" value="Unassembled WGS sequence"/>
</dbReference>
<dbReference type="AlphaFoldDB" id="A0AAW8FUN5"/>
<name>A0AAW8FUN5_9ACTN</name>
<proteinExistence type="predicted"/>